<dbReference type="Proteomes" id="UP001202887">
    <property type="component" value="Unassembled WGS sequence"/>
</dbReference>
<reference evidence="2" key="1">
    <citation type="journal article" date="2021" name="Polymers (Basel)">
        <title>Highly Stretchable Bacterial Cellulose Produced by Komagataeibacter hansenii SI1.</title>
        <authorList>
            <person name="Cielecka I."/>
            <person name="Ryngajllo M."/>
            <person name="Maniukiewicz W."/>
            <person name="Bielecki S."/>
        </authorList>
    </citation>
    <scope>NUCLEOTIDE SEQUENCE</scope>
    <source>
        <strain evidence="2">SI1</strain>
    </source>
</reference>
<dbReference type="Pfam" id="PF18317">
    <property type="entry name" value="SDH_C"/>
    <property type="match status" value="1"/>
</dbReference>
<dbReference type="InterPro" id="IPR036291">
    <property type="entry name" value="NAD(P)-bd_dom_sf"/>
</dbReference>
<dbReference type="AlphaFoldDB" id="A0AAW5EXQ9"/>
<evidence type="ECO:0000313" key="3">
    <source>
        <dbReference type="Proteomes" id="UP001202887"/>
    </source>
</evidence>
<gene>
    <name evidence="2" type="ORF">K1W68_16860</name>
</gene>
<dbReference type="EMBL" id="JAIBCX010000275">
    <property type="protein sequence ID" value="MCJ8355632.1"/>
    <property type="molecule type" value="Genomic_DNA"/>
</dbReference>
<protein>
    <submittedName>
        <fullName evidence="2">Shikimate dehydrogenase</fullName>
    </submittedName>
</protein>
<dbReference type="SUPFAM" id="SSF51735">
    <property type="entry name" value="NAD(P)-binding Rossmann-fold domains"/>
    <property type="match status" value="1"/>
</dbReference>
<reference evidence="2" key="2">
    <citation type="submission" date="2022-03" db="EMBL/GenBank/DDBJ databases">
        <authorList>
            <person name="Ryngajllo M."/>
            <person name="Jacek P."/>
            <person name="Kubiak K."/>
        </authorList>
    </citation>
    <scope>NUCLEOTIDE SEQUENCE</scope>
    <source>
        <strain evidence="2">SI1</strain>
    </source>
</reference>
<name>A0AAW5EXQ9_NOVHA</name>
<dbReference type="InterPro" id="IPR041121">
    <property type="entry name" value="SDH_C"/>
</dbReference>
<evidence type="ECO:0000313" key="2">
    <source>
        <dbReference type="EMBL" id="MCJ8355632.1"/>
    </source>
</evidence>
<feature type="domain" description="SDH C-terminal" evidence="1">
    <location>
        <begin position="7"/>
        <end position="37"/>
    </location>
</feature>
<evidence type="ECO:0000259" key="1">
    <source>
        <dbReference type="Pfam" id="PF18317"/>
    </source>
</evidence>
<sequence>GCTVLDGLGMLVNQGVIGVELWLGRKLDSGVMQRTLQEIFGVSD</sequence>
<comment type="caution">
    <text evidence="2">The sequence shown here is derived from an EMBL/GenBank/DDBJ whole genome shotgun (WGS) entry which is preliminary data.</text>
</comment>
<feature type="non-terminal residue" evidence="2">
    <location>
        <position position="1"/>
    </location>
</feature>
<accession>A0AAW5EXQ9</accession>
<dbReference type="Gene3D" id="3.40.50.720">
    <property type="entry name" value="NAD(P)-binding Rossmann-like Domain"/>
    <property type="match status" value="1"/>
</dbReference>
<organism evidence="2 3">
    <name type="scientific">Novacetimonas hansenii</name>
    <name type="common">Komagataeibacter hansenii</name>
    <dbReference type="NCBI Taxonomy" id="436"/>
    <lineage>
        <taxon>Bacteria</taxon>
        <taxon>Pseudomonadati</taxon>
        <taxon>Pseudomonadota</taxon>
        <taxon>Alphaproteobacteria</taxon>
        <taxon>Acetobacterales</taxon>
        <taxon>Acetobacteraceae</taxon>
        <taxon>Novacetimonas</taxon>
    </lineage>
</organism>
<proteinExistence type="predicted"/>